<dbReference type="InterPro" id="IPR013320">
    <property type="entry name" value="ConA-like_dom_sf"/>
</dbReference>
<dbReference type="SUPFAM" id="SSF49899">
    <property type="entry name" value="Concanavalin A-like lectins/glucanases"/>
    <property type="match status" value="1"/>
</dbReference>
<evidence type="ECO:0000256" key="4">
    <source>
        <dbReference type="ARBA" id="ARBA00022859"/>
    </source>
</evidence>
<evidence type="ECO:0000256" key="7">
    <source>
        <dbReference type="SAM" id="SignalP"/>
    </source>
</evidence>
<feature type="domain" description="CBM39" evidence="9">
    <location>
        <begin position="24"/>
        <end position="125"/>
    </location>
</feature>
<dbReference type="PROSITE" id="PS51762">
    <property type="entry name" value="GH16_2"/>
    <property type="match status" value="1"/>
</dbReference>
<accession>A0A1S4JNW1</accession>
<evidence type="ECO:0000256" key="3">
    <source>
        <dbReference type="ARBA" id="ARBA00022729"/>
    </source>
</evidence>
<dbReference type="GO" id="GO:0005576">
    <property type="term" value="C:extracellular region"/>
    <property type="evidence" value="ECO:0007669"/>
    <property type="project" value="UniProtKB-ARBA"/>
</dbReference>
<dbReference type="GO" id="GO:0030246">
    <property type="term" value="F:carbohydrate binding"/>
    <property type="evidence" value="ECO:0007669"/>
    <property type="project" value="InterPro"/>
</dbReference>
<keyword evidence="3 7" id="KW-0732">Signal</keyword>
<proteinExistence type="inferred from homology"/>
<dbReference type="InterPro" id="IPR031756">
    <property type="entry name" value="BGBP_N"/>
</dbReference>
<dbReference type="InterPro" id="IPR050546">
    <property type="entry name" value="Glycosyl_Hydrlase_16"/>
</dbReference>
<evidence type="ECO:0000256" key="2">
    <source>
        <dbReference type="ARBA" id="ARBA00022588"/>
    </source>
</evidence>
<comment type="similarity">
    <text evidence="1">Belongs to the insect beta-1,3-glucan binding protein family.</text>
</comment>
<keyword evidence="5" id="KW-0325">Glycoprotein</keyword>
<dbReference type="VEuPathDB" id="VectorBase:CQUJHB013168"/>
<feature type="compositionally biased region" description="Low complexity" evidence="6">
    <location>
        <begin position="153"/>
        <end position="168"/>
    </location>
</feature>
<dbReference type="Proteomes" id="UP000002320">
    <property type="component" value="Unassembled WGS sequence"/>
</dbReference>
<organism evidence="10 11">
    <name type="scientific">Culex quinquefasciatus</name>
    <name type="common">Southern house mosquito</name>
    <name type="synonym">Culex pungens</name>
    <dbReference type="NCBI Taxonomy" id="7176"/>
    <lineage>
        <taxon>Eukaryota</taxon>
        <taxon>Metazoa</taxon>
        <taxon>Ecdysozoa</taxon>
        <taxon>Arthropoda</taxon>
        <taxon>Hexapoda</taxon>
        <taxon>Insecta</taxon>
        <taxon>Pterygota</taxon>
        <taxon>Neoptera</taxon>
        <taxon>Endopterygota</taxon>
        <taxon>Diptera</taxon>
        <taxon>Nematocera</taxon>
        <taxon>Culicoidea</taxon>
        <taxon>Culicidae</taxon>
        <taxon>Culicinae</taxon>
        <taxon>Culicini</taxon>
        <taxon>Culex</taxon>
        <taxon>Culex</taxon>
    </lineage>
</organism>
<dbReference type="HOGENOM" id="CLU_019533_2_0_1"/>
<feature type="region of interest" description="Disordered" evidence="6">
    <location>
        <begin position="127"/>
        <end position="168"/>
    </location>
</feature>
<dbReference type="Gene3D" id="2.60.40.2140">
    <property type="entry name" value="Beta-1,3-glucan-recognition protein, N-terminal domain"/>
    <property type="match status" value="1"/>
</dbReference>
<keyword evidence="11" id="KW-1185">Reference proteome</keyword>
<reference evidence="10" key="1">
    <citation type="submission" date="2021-02" db="UniProtKB">
        <authorList>
            <consortium name="EnsemblMetazoa"/>
        </authorList>
    </citation>
    <scope>IDENTIFICATION</scope>
    <source>
        <strain evidence="10">JHB</strain>
    </source>
</reference>
<dbReference type="GO" id="GO:0045088">
    <property type="term" value="P:regulation of innate immune response"/>
    <property type="evidence" value="ECO:0007669"/>
    <property type="project" value="UniProtKB-ARBA"/>
</dbReference>
<dbReference type="PANTHER" id="PTHR10963">
    <property type="entry name" value="GLYCOSYL HYDROLASE-RELATED"/>
    <property type="match status" value="1"/>
</dbReference>
<dbReference type="GO" id="GO:0045087">
    <property type="term" value="P:innate immune response"/>
    <property type="evidence" value="ECO:0007669"/>
    <property type="project" value="UniProtKB-KW"/>
</dbReference>
<evidence type="ECO:0000256" key="5">
    <source>
        <dbReference type="ARBA" id="ARBA00023180"/>
    </source>
</evidence>
<protein>
    <submittedName>
        <fullName evidence="10">Uncharacterized protein</fullName>
    </submittedName>
</protein>
<dbReference type="EnsemblMetazoa" id="CPIJ008997-RA">
    <property type="protein sequence ID" value="CPIJ008997-PA"/>
    <property type="gene ID" value="CPIJ008997"/>
</dbReference>
<evidence type="ECO:0000256" key="1">
    <source>
        <dbReference type="ARBA" id="ARBA00008781"/>
    </source>
</evidence>
<dbReference type="GO" id="GO:0005975">
    <property type="term" value="P:carbohydrate metabolic process"/>
    <property type="evidence" value="ECO:0007669"/>
    <property type="project" value="InterPro"/>
</dbReference>
<dbReference type="InterPro" id="IPR035806">
    <property type="entry name" value="GH16_GRP_C"/>
</dbReference>
<keyword evidence="2" id="KW-0399">Innate immunity</keyword>
<evidence type="ECO:0000259" key="8">
    <source>
        <dbReference type="PROSITE" id="PS51762"/>
    </source>
</evidence>
<feature type="signal peptide" evidence="7">
    <location>
        <begin position="1"/>
        <end position="21"/>
    </location>
</feature>
<dbReference type="PANTHER" id="PTHR10963:SF60">
    <property type="entry name" value="GRAM-NEGATIVE BACTERIA-BINDING PROTEIN 1-RELATED"/>
    <property type="match status" value="1"/>
</dbReference>
<dbReference type="AlphaFoldDB" id="A0A1S4JNW1"/>
<feature type="compositionally biased region" description="Low complexity" evidence="6">
    <location>
        <begin position="127"/>
        <end position="141"/>
    </location>
</feature>
<dbReference type="InterPro" id="IPR000757">
    <property type="entry name" value="Beta-glucanase-like"/>
</dbReference>
<dbReference type="PROSITE" id="PS51969">
    <property type="entry name" value="CBM39"/>
    <property type="match status" value="1"/>
</dbReference>
<sequence length="511" mass="57445">MRHFGRVVAICSVLWLGCVSSQEFSIPKVKFEYLKPRGFRASIPDVPGIKLFAFHSRINKPFKQFEEGDFAEDVLEPNADGNWVYETTKANVPEGQSIHYWVYVQHEDRPYYATNLKELIRKNPVTTTTTTTTQKPKAVTKTPKEGKTNGKSTSTTTTTTTTTLPPCEPTVTTVNGGRSTCAGKLIFEDTFQSLDLTRWQREVRIPLDTESAEFVSYQATPDNSYVAGGHLFIVPTLLNLDPDFSDERIRTGELILAGCVSPTNNENECRRKAALATILPPVVSAKLNTKGTFRFQYGRVEIRAKLPKGDWIFPQILLQPAENYYGYADLASGMLLVAHILSNEELVTGDGVRIDGHRLRGGPILTNRAKLRMASLRANVLEEHFSDGFHVYGLVWKPDSIALTVDGFQYATIRGKFKDYGTSNNLTQANLWNEANVMSPFDREFYISLGVGVGGVTDFPDGSRTGSLKQPKPWNNTSPKAEYNFYQSRNVWYRTWTEPELKVDYVRVYAL</sequence>
<dbReference type="Gene3D" id="2.60.120.200">
    <property type="match status" value="1"/>
</dbReference>
<dbReference type="PROSITE" id="PS51257">
    <property type="entry name" value="PROKAR_LIPOPROTEIN"/>
    <property type="match status" value="1"/>
</dbReference>
<dbReference type="GO" id="GO:0004553">
    <property type="term" value="F:hydrolase activity, hydrolyzing O-glycosyl compounds"/>
    <property type="evidence" value="ECO:0007669"/>
    <property type="project" value="InterPro"/>
</dbReference>
<dbReference type="Pfam" id="PF15886">
    <property type="entry name" value="CBM39"/>
    <property type="match status" value="1"/>
</dbReference>
<dbReference type="FunFam" id="2.60.120.200:FF:000235">
    <property type="entry name" value="Beta-1,3-glucan-binding protein"/>
    <property type="match status" value="1"/>
</dbReference>
<feature type="chain" id="PRO_5036951156" evidence="7">
    <location>
        <begin position="22"/>
        <end position="511"/>
    </location>
</feature>
<dbReference type="CDD" id="cd02179">
    <property type="entry name" value="GH16_beta_GRP"/>
    <property type="match status" value="1"/>
</dbReference>
<keyword evidence="4" id="KW-0391">Immunity</keyword>
<evidence type="ECO:0000313" key="10">
    <source>
        <dbReference type="EnsemblMetazoa" id="CPIJ008997-PA"/>
    </source>
</evidence>
<dbReference type="InterPro" id="IPR043030">
    <property type="entry name" value="BGBP_N_sf"/>
</dbReference>
<feature type="domain" description="GH16" evidence="8">
    <location>
        <begin position="215"/>
        <end position="511"/>
    </location>
</feature>
<name>A0A1S4JNW1_CULQU</name>
<evidence type="ECO:0000256" key="6">
    <source>
        <dbReference type="SAM" id="MobiDB-lite"/>
    </source>
</evidence>
<evidence type="ECO:0000259" key="9">
    <source>
        <dbReference type="PROSITE" id="PS51969"/>
    </source>
</evidence>
<evidence type="ECO:0000313" key="11">
    <source>
        <dbReference type="Proteomes" id="UP000002320"/>
    </source>
</evidence>